<dbReference type="Gene3D" id="3.40.50.1440">
    <property type="entry name" value="Tubulin/FtsZ, GTPase domain"/>
    <property type="match status" value="1"/>
</dbReference>
<dbReference type="PRINTS" id="PR01519">
    <property type="entry name" value="EPSLNTUBULIN"/>
</dbReference>
<organism evidence="7 8">
    <name type="scientific">Geodia barretti</name>
    <name type="common">Barrett's horny sponge</name>
    <dbReference type="NCBI Taxonomy" id="519541"/>
    <lineage>
        <taxon>Eukaryota</taxon>
        <taxon>Metazoa</taxon>
        <taxon>Porifera</taxon>
        <taxon>Demospongiae</taxon>
        <taxon>Heteroscleromorpha</taxon>
        <taxon>Tetractinellida</taxon>
        <taxon>Astrophorina</taxon>
        <taxon>Geodiidae</taxon>
        <taxon>Geodia</taxon>
    </lineage>
</organism>
<dbReference type="GO" id="GO:0007017">
    <property type="term" value="P:microtubule-based process"/>
    <property type="evidence" value="ECO:0007669"/>
    <property type="project" value="InterPro"/>
</dbReference>
<keyword evidence="4 5" id="KW-0342">GTP-binding</keyword>
<reference evidence="7" key="1">
    <citation type="submission" date="2023-03" db="EMBL/GenBank/DDBJ databases">
        <authorList>
            <person name="Steffen K."/>
            <person name="Cardenas P."/>
        </authorList>
    </citation>
    <scope>NUCLEOTIDE SEQUENCE</scope>
</reference>
<dbReference type="GO" id="GO:0005874">
    <property type="term" value="C:microtubule"/>
    <property type="evidence" value="ECO:0007669"/>
    <property type="project" value="UniProtKB-KW"/>
</dbReference>
<evidence type="ECO:0000256" key="2">
    <source>
        <dbReference type="ARBA" id="ARBA00022701"/>
    </source>
</evidence>
<gene>
    <name evidence="7" type="ORF">GBAR_LOCUS1445</name>
</gene>
<dbReference type="InterPro" id="IPR017975">
    <property type="entry name" value="Tubulin_CS"/>
</dbReference>
<evidence type="ECO:0000256" key="4">
    <source>
        <dbReference type="ARBA" id="ARBA00023134"/>
    </source>
</evidence>
<accession>A0AA35QW21</accession>
<dbReference type="EMBL" id="CASHTH010000212">
    <property type="protein sequence ID" value="CAI7994428.1"/>
    <property type="molecule type" value="Genomic_DNA"/>
</dbReference>
<evidence type="ECO:0000256" key="3">
    <source>
        <dbReference type="ARBA" id="ARBA00022741"/>
    </source>
</evidence>
<name>A0AA35QW21_GEOBA</name>
<evidence type="ECO:0000256" key="1">
    <source>
        <dbReference type="ARBA" id="ARBA00009636"/>
    </source>
</evidence>
<dbReference type="SMART" id="SM00864">
    <property type="entry name" value="Tubulin"/>
    <property type="match status" value="1"/>
</dbReference>
<evidence type="ECO:0000256" key="5">
    <source>
        <dbReference type="RuleBase" id="RU000352"/>
    </source>
</evidence>
<keyword evidence="3 5" id="KW-0547">Nucleotide-binding</keyword>
<dbReference type="InterPro" id="IPR036525">
    <property type="entry name" value="Tubulin/FtsZ_GTPase_sf"/>
</dbReference>
<dbReference type="InterPro" id="IPR004057">
    <property type="entry name" value="Epsilon_tubulin"/>
</dbReference>
<dbReference type="Proteomes" id="UP001174909">
    <property type="component" value="Unassembled WGS sequence"/>
</dbReference>
<protein>
    <submittedName>
        <fullName evidence="7">Tubulin epsilon chain</fullName>
    </submittedName>
</protein>
<evidence type="ECO:0000313" key="7">
    <source>
        <dbReference type="EMBL" id="CAI7994428.1"/>
    </source>
</evidence>
<dbReference type="Pfam" id="PF00091">
    <property type="entry name" value="Tubulin"/>
    <property type="match status" value="1"/>
</dbReference>
<dbReference type="InterPro" id="IPR000217">
    <property type="entry name" value="Tubulin"/>
</dbReference>
<dbReference type="InterPro" id="IPR003008">
    <property type="entry name" value="Tubulin_FtsZ_GTPase"/>
</dbReference>
<dbReference type="GO" id="GO:0005525">
    <property type="term" value="F:GTP binding"/>
    <property type="evidence" value="ECO:0007669"/>
    <property type="project" value="UniProtKB-UniRule"/>
</dbReference>
<sequence>MTQSIVIQVGQCGNQIGCRFWDLALREHAQYSKAGAYDEPLSSFFRNTDTRHGVQRDIPLGEGKGRIGMLKARAVLVDMEEGVVSELLSEPLGEVFDNRMLLTDVSGSGNNWAVGNKMYGTKYHENIVETLRKSAELCDCLQSFFILHSMGGGTGSGVGTKILEVLKDEFPEVYRFVVAVFPSADDDVITSPYNRLMKRAFTEEKMFKCSLSLISVLALHELTEKADCVLPIDNQVIVHEYSLFMKQNLAASLKLCTEMLIFLCFFSSL</sequence>
<comment type="caution">
    <text evidence="7">The sequence shown here is derived from an EMBL/GenBank/DDBJ whole genome shotgun (WGS) entry which is preliminary data.</text>
</comment>
<dbReference type="PANTHER" id="PTHR11588">
    <property type="entry name" value="TUBULIN"/>
    <property type="match status" value="1"/>
</dbReference>
<feature type="domain" description="Tubulin/FtsZ GTPase" evidence="6">
    <location>
        <begin position="56"/>
        <end position="264"/>
    </location>
</feature>
<keyword evidence="2 5" id="KW-0493">Microtubule</keyword>
<dbReference type="SUPFAM" id="SSF52490">
    <property type="entry name" value="Tubulin nucleotide-binding domain-like"/>
    <property type="match status" value="1"/>
</dbReference>
<evidence type="ECO:0000313" key="8">
    <source>
        <dbReference type="Proteomes" id="UP001174909"/>
    </source>
</evidence>
<dbReference type="PROSITE" id="PS00227">
    <property type="entry name" value="TUBULIN"/>
    <property type="match status" value="1"/>
</dbReference>
<comment type="similarity">
    <text evidence="1 5">Belongs to the tubulin family.</text>
</comment>
<evidence type="ECO:0000259" key="6">
    <source>
        <dbReference type="SMART" id="SM00864"/>
    </source>
</evidence>
<proteinExistence type="inferred from homology"/>
<dbReference type="PRINTS" id="PR01161">
    <property type="entry name" value="TUBULIN"/>
</dbReference>
<dbReference type="AlphaFoldDB" id="A0AA35QW21"/>
<keyword evidence="8" id="KW-1185">Reference proteome</keyword>